<reference evidence="4 5" key="1">
    <citation type="submission" date="2018-05" db="EMBL/GenBank/DDBJ databases">
        <title>Genomic Encyclopedia of Type Strains, Phase IV (KMG-IV): sequencing the most valuable type-strain genomes for metagenomic binning, comparative biology and taxonomic classification.</title>
        <authorList>
            <person name="Goeker M."/>
        </authorList>
    </citation>
    <scope>NUCLEOTIDE SEQUENCE [LARGE SCALE GENOMIC DNA]</scope>
    <source>
        <strain evidence="4 5">DSM 100333</strain>
    </source>
</reference>
<protein>
    <submittedName>
        <fullName evidence="4">Outer membrane protein with beta-barrel domain</fullName>
    </submittedName>
</protein>
<sequence length="177" mass="19425">MKKFLLFSLLILSTYMPANAQLKVDFGTFSIGATANLGVSSDYTNAGVGLSIQKFFGDQFRANVNGNYFLRNNSLSIIEFGTDFHYVFPLTKKLGVYPIAGMGYSILNVKGKYPDLLKIPGADPSDADETEGKIYLNAGAGCEYYINESLKVFGEAKYHYVSDFGRALITAGVAYVW</sequence>
<dbReference type="InterPro" id="IPR011250">
    <property type="entry name" value="OMP/PagP_B-barrel"/>
</dbReference>
<comment type="caution">
    <text evidence="4">The sequence shown here is derived from an EMBL/GenBank/DDBJ whole genome shotgun (WGS) entry which is preliminary data.</text>
</comment>
<dbReference type="Proteomes" id="UP000245870">
    <property type="component" value="Unassembled WGS sequence"/>
</dbReference>
<dbReference type="EMBL" id="QENY01000017">
    <property type="protein sequence ID" value="PVX50630.1"/>
    <property type="molecule type" value="Genomic_DNA"/>
</dbReference>
<keyword evidence="1 2" id="KW-0732">Signal</keyword>
<dbReference type="SUPFAM" id="SSF56925">
    <property type="entry name" value="OMPA-like"/>
    <property type="match status" value="1"/>
</dbReference>
<name>A0A2U0U2V8_9BACT</name>
<accession>A0A2U0U2V8</accession>
<evidence type="ECO:0000313" key="5">
    <source>
        <dbReference type="Proteomes" id="UP000245870"/>
    </source>
</evidence>
<evidence type="ECO:0000313" key="4">
    <source>
        <dbReference type="EMBL" id="PVX50630.1"/>
    </source>
</evidence>
<dbReference type="Gene3D" id="2.40.160.20">
    <property type="match status" value="1"/>
</dbReference>
<gene>
    <name evidence="4" type="ORF">C7379_11728</name>
</gene>
<dbReference type="Pfam" id="PF13505">
    <property type="entry name" value="OMP_b-brl"/>
    <property type="match status" value="1"/>
</dbReference>
<feature type="signal peptide" evidence="2">
    <location>
        <begin position="1"/>
        <end position="20"/>
    </location>
</feature>
<dbReference type="OrthoDB" id="1163183at2"/>
<keyword evidence="5" id="KW-1185">Reference proteome</keyword>
<organism evidence="4 5">
    <name type="scientific">Hallella colorans</name>
    <dbReference type="NCBI Taxonomy" id="1703337"/>
    <lineage>
        <taxon>Bacteria</taxon>
        <taxon>Pseudomonadati</taxon>
        <taxon>Bacteroidota</taxon>
        <taxon>Bacteroidia</taxon>
        <taxon>Bacteroidales</taxon>
        <taxon>Prevotellaceae</taxon>
        <taxon>Hallella</taxon>
    </lineage>
</organism>
<dbReference type="AlphaFoldDB" id="A0A2U0U2V8"/>
<dbReference type="RefSeq" id="WP_116617016.1">
    <property type="nucleotide sequence ID" value="NZ_QENY01000017.1"/>
</dbReference>
<feature type="chain" id="PRO_5015458073" evidence="2">
    <location>
        <begin position="21"/>
        <end position="177"/>
    </location>
</feature>
<proteinExistence type="predicted"/>
<dbReference type="InterPro" id="IPR027385">
    <property type="entry name" value="Beta-barrel_OMP"/>
</dbReference>
<evidence type="ECO:0000259" key="3">
    <source>
        <dbReference type="Pfam" id="PF13505"/>
    </source>
</evidence>
<feature type="domain" description="Outer membrane protein beta-barrel" evidence="3">
    <location>
        <begin position="20"/>
        <end position="175"/>
    </location>
</feature>
<evidence type="ECO:0000256" key="2">
    <source>
        <dbReference type="SAM" id="SignalP"/>
    </source>
</evidence>
<evidence type="ECO:0000256" key="1">
    <source>
        <dbReference type="ARBA" id="ARBA00022729"/>
    </source>
</evidence>